<name>A0ABR1E0Z6_NECAM</name>
<protein>
    <submittedName>
        <fullName evidence="2">Uncharacterized protein</fullName>
    </submittedName>
</protein>
<gene>
    <name evidence="2" type="primary">Necator_chrV.g19382</name>
    <name evidence="2" type="ORF">RB195_014590</name>
</gene>
<dbReference type="EMBL" id="JAVFWL010000005">
    <property type="protein sequence ID" value="KAK6756280.1"/>
    <property type="molecule type" value="Genomic_DNA"/>
</dbReference>
<dbReference type="Proteomes" id="UP001303046">
    <property type="component" value="Unassembled WGS sequence"/>
</dbReference>
<sequence>MLKARNKWYSDEPRSVEWGRRETAYQSRPQHGGEWPKSSVATCSSERGGRQHVTVALLGLLCPTSAAAPFKLFVERLVVGQELPSHHCLGVSEIPEKNYPQMLVWPKRLRETSRRADFVIIEQKRTISPGDILQKLRSAGEAAVTDRCSPGMNGWPQSARSQPL</sequence>
<evidence type="ECO:0000313" key="2">
    <source>
        <dbReference type="EMBL" id="KAK6756280.1"/>
    </source>
</evidence>
<evidence type="ECO:0000313" key="3">
    <source>
        <dbReference type="Proteomes" id="UP001303046"/>
    </source>
</evidence>
<evidence type="ECO:0000256" key="1">
    <source>
        <dbReference type="SAM" id="MobiDB-lite"/>
    </source>
</evidence>
<accession>A0ABR1E0Z6</accession>
<organism evidence="2 3">
    <name type="scientific">Necator americanus</name>
    <name type="common">Human hookworm</name>
    <dbReference type="NCBI Taxonomy" id="51031"/>
    <lineage>
        <taxon>Eukaryota</taxon>
        <taxon>Metazoa</taxon>
        <taxon>Ecdysozoa</taxon>
        <taxon>Nematoda</taxon>
        <taxon>Chromadorea</taxon>
        <taxon>Rhabditida</taxon>
        <taxon>Rhabditina</taxon>
        <taxon>Rhabditomorpha</taxon>
        <taxon>Strongyloidea</taxon>
        <taxon>Ancylostomatidae</taxon>
        <taxon>Bunostominae</taxon>
        <taxon>Necator</taxon>
    </lineage>
</organism>
<feature type="region of interest" description="Disordered" evidence="1">
    <location>
        <begin position="145"/>
        <end position="164"/>
    </location>
</feature>
<feature type="compositionally biased region" description="Polar residues" evidence="1">
    <location>
        <begin position="155"/>
        <end position="164"/>
    </location>
</feature>
<proteinExistence type="predicted"/>
<comment type="caution">
    <text evidence="2">The sequence shown here is derived from an EMBL/GenBank/DDBJ whole genome shotgun (WGS) entry which is preliminary data.</text>
</comment>
<reference evidence="2 3" key="1">
    <citation type="submission" date="2023-08" db="EMBL/GenBank/DDBJ databases">
        <title>A Necator americanus chromosomal reference genome.</title>
        <authorList>
            <person name="Ilik V."/>
            <person name="Petrzelkova K.J."/>
            <person name="Pardy F."/>
            <person name="Fuh T."/>
            <person name="Niatou-Singa F.S."/>
            <person name="Gouil Q."/>
            <person name="Baker L."/>
            <person name="Ritchie M.E."/>
            <person name="Jex A.R."/>
            <person name="Gazzola D."/>
            <person name="Li H."/>
            <person name="Toshio Fujiwara R."/>
            <person name="Zhan B."/>
            <person name="Aroian R.V."/>
            <person name="Pafco B."/>
            <person name="Schwarz E.M."/>
        </authorList>
    </citation>
    <scope>NUCLEOTIDE SEQUENCE [LARGE SCALE GENOMIC DNA]</scope>
    <source>
        <strain evidence="2 3">Aroian</strain>
        <tissue evidence="2">Whole animal</tissue>
    </source>
</reference>
<keyword evidence="3" id="KW-1185">Reference proteome</keyword>